<gene>
    <name evidence="7" type="ORF">BAY36_03625</name>
</gene>
<sequence>MIKKMGKRDNKANQTNEFLVEYVKQFYYDNTNALLNLTDSIARPVLQTLVLIEHKAKLALLKETIKDQKVYQNGLYTRKVKWGGKSFPIKISRLRYKNQSSKIVVKYQRSFDTKFIFDIVSLASNDLSDNEISNQLTNLYGFQLSEELFLEYLKQLRPDTKKWHSKSLHNNYKTLLFDLKPFKIKINEDQNVKFKNKVLYLVVAINHQNKSELISFYVNNKETEQNWSHVLEKLKKRGLSEPELVVYKKSQLLKEPLDKIYPKAKQIVCADQIINDL</sequence>
<evidence type="ECO:0000256" key="6">
    <source>
        <dbReference type="RuleBase" id="RU365089"/>
    </source>
</evidence>
<keyword evidence="5 6" id="KW-0233">DNA recombination</keyword>
<evidence type="ECO:0000256" key="3">
    <source>
        <dbReference type="ARBA" id="ARBA00022578"/>
    </source>
</evidence>
<dbReference type="GO" id="GO:0004803">
    <property type="term" value="F:transposase activity"/>
    <property type="evidence" value="ECO:0007669"/>
    <property type="project" value="UniProtKB-UniRule"/>
</dbReference>
<evidence type="ECO:0000313" key="8">
    <source>
        <dbReference type="Proteomes" id="UP000092188"/>
    </source>
</evidence>
<accession>A0AB36DSH2</accession>
<evidence type="ECO:0000256" key="1">
    <source>
        <dbReference type="ARBA" id="ARBA00002190"/>
    </source>
</evidence>
<dbReference type="Proteomes" id="UP000092188">
    <property type="component" value="Unassembled WGS sequence"/>
</dbReference>
<reference evidence="7 8" key="1">
    <citation type="submission" date="2016-06" db="EMBL/GenBank/DDBJ databases">
        <authorList>
            <person name="Ricketts C."/>
            <person name="Pickler L."/>
            <person name="Maurer J."/>
            <person name="Ayyampalayam S."/>
            <person name="Garcia M."/>
            <person name="Ferguson-Noel N.M."/>
        </authorList>
    </citation>
    <scope>NUCLEOTIDE SEQUENCE [LARGE SCALE GENOMIC DNA]</scope>
    <source>
        <strain evidence="7 8">K6356</strain>
    </source>
</reference>
<dbReference type="GO" id="GO:0003677">
    <property type="term" value="F:DNA binding"/>
    <property type="evidence" value="ECO:0007669"/>
    <property type="project" value="UniProtKB-UniRule"/>
</dbReference>
<dbReference type="EMBL" id="MAGQ01000012">
    <property type="protein sequence ID" value="OBU78240.1"/>
    <property type="molecule type" value="Genomic_DNA"/>
</dbReference>
<comment type="caution">
    <text evidence="7">The sequence shown here is derived from an EMBL/GenBank/DDBJ whole genome shotgun (WGS) entry which is preliminary data.</text>
</comment>
<dbReference type="InterPro" id="IPR001207">
    <property type="entry name" value="Transposase_mutator"/>
</dbReference>
<protein>
    <recommendedName>
        <fullName evidence="6">Mutator family transposase</fullName>
    </recommendedName>
</protein>
<keyword evidence="4 6" id="KW-0238">DNA-binding</keyword>
<evidence type="ECO:0000256" key="4">
    <source>
        <dbReference type="ARBA" id="ARBA00023125"/>
    </source>
</evidence>
<dbReference type="AlphaFoldDB" id="A0AB36DSH2"/>
<dbReference type="PANTHER" id="PTHR33217:SF7">
    <property type="entry name" value="TRANSPOSASE FOR INSERTION SEQUENCE ELEMENT IS1081"/>
    <property type="match status" value="1"/>
</dbReference>
<proteinExistence type="inferred from homology"/>
<name>A0AB36DSH2_MYCGL</name>
<keyword evidence="3 6" id="KW-0815">Transposition</keyword>
<dbReference type="PANTHER" id="PTHR33217">
    <property type="entry name" value="TRANSPOSASE FOR INSERTION SEQUENCE ELEMENT IS1081"/>
    <property type="match status" value="1"/>
</dbReference>
<comment type="similarity">
    <text evidence="2 6">Belongs to the transposase mutator family.</text>
</comment>
<comment type="function">
    <text evidence="1 6">Required for the transposition of the insertion element.</text>
</comment>
<evidence type="ECO:0000313" key="7">
    <source>
        <dbReference type="EMBL" id="OBU78240.1"/>
    </source>
</evidence>
<keyword evidence="6" id="KW-0814">Transposable element</keyword>
<dbReference type="GO" id="GO:0006313">
    <property type="term" value="P:DNA transposition"/>
    <property type="evidence" value="ECO:0007669"/>
    <property type="project" value="UniProtKB-UniRule"/>
</dbReference>
<evidence type="ECO:0000256" key="5">
    <source>
        <dbReference type="ARBA" id="ARBA00023172"/>
    </source>
</evidence>
<dbReference type="Pfam" id="PF00872">
    <property type="entry name" value="Transposase_mut"/>
    <property type="match status" value="1"/>
</dbReference>
<organism evidence="7 8">
    <name type="scientific">Mycoplasmoides gallisepticum</name>
    <name type="common">Mycoplasma gallisepticum</name>
    <dbReference type="NCBI Taxonomy" id="2096"/>
    <lineage>
        <taxon>Bacteria</taxon>
        <taxon>Bacillati</taxon>
        <taxon>Mycoplasmatota</taxon>
        <taxon>Mycoplasmoidales</taxon>
        <taxon>Mycoplasmoidaceae</taxon>
        <taxon>Mycoplasmoides</taxon>
    </lineage>
</organism>
<evidence type="ECO:0000256" key="2">
    <source>
        <dbReference type="ARBA" id="ARBA00010961"/>
    </source>
</evidence>